<organism evidence="1 2">
    <name type="scientific">Hungatella hathewayi</name>
    <dbReference type="NCBI Taxonomy" id="154046"/>
    <lineage>
        <taxon>Bacteria</taxon>
        <taxon>Bacillati</taxon>
        <taxon>Bacillota</taxon>
        <taxon>Clostridia</taxon>
        <taxon>Lachnospirales</taxon>
        <taxon>Lachnospiraceae</taxon>
        <taxon>Hungatella</taxon>
    </lineage>
</organism>
<sequence>MPLSLFCDALPYSEMSVQYKDWFDKLQLAPLMPNIAYSSSLHWQLYCNKYPDERGILVDWVRESEKNKAVRILSTILRPLDVNETLGWFSRKVLDRIVFRRNMFANVPYQFRKDFTEKARYLFWDYSTYSQEELFKKYTVVSQDEGHLSFETTMDQLNRTIEKGDINIFGVLGFADSMGHQCRRGEEYSRKLKRYMEVLKKSITRYMILHPHEPVLIVSDHGMSTINNSVDLHLEQRFGKQSKKTYIAYSDSAIMCVWAERKDLLADIEAYLKTIEFGHLLTDEERRYYCASDRKFGDLLFILREGNVFATNWFGKSRRKQQTDGAGMHGFWPENTAKDQIASIVLINGKIKLKNYYDYHSAYHMIYSIMCGETE</sequence>
<comment type="caution">
    <text evidence="1">The sequence shown here is derived from an EMBL/GenBank/DDBJ whole genome shotgun (WGS) entry which is preliminary data.</text>
</comment>
<dbReference type="RefSeq" id="WP_244052377.1">
    <property type="nucleotide sequence ID" value="NZ_BQNJ01000001.1"/>
</dbReference>
<dbReference type="Pfam" id="PF01663">
    <property type="entry name" value="Phosphodiest"/>
    <property type="match status" value="1"/>
</dbReference>
<dbReference type="Gene3D" id="3.40.720.10">
    <property type="entry name" value="Alkaline Phosphatase, subunit A"/>
    <property type="match status" value="1"/>
</dbReference>
<reference evidence="1" key="1">
    <citation type="submission" date="2022-01" db="EMBL/GenBank/DDBJ databases">
        <title>Novel bile acid biosynthetic pathways are enriched in the microbiome of centenarians.</title>
        <authorList>
            <person name="Sato Y."/>
            <person name="Atarashi K."/>
            <person name="Plichta R.D."/>
            <person name="Arai Y."/>
            <person name="Sasajima S."/>
            <person name="Kearney M.S."/>
            <person name="Suda W."/>
            <person name="Takeshita K."/>
            <person name="Sasaki T."/>
            <person name="Okamoto S."/>
            <person name="Skelly N.A."/>
            <person name="Okamura Y."/>
            <person name="Vlamakis H."/>
            <person name="Li Y."/>
            <person name="Tanoue T."/>
            <person name="Takei H."/>
            <person name="Nittono H."/>
            <person name="Narushima S."/>
            <person name="Irie J."/>
            <person name="Itoh H."/>
            <person name="Moriya K."/>
            <person name="Sugiura Y."/>
            <person name="Suematsu M."/>
            <person name="Moritoki N."/>
            <person name="Shibata S."/>
            <person name="Littman R.D."/>
            <person name="Fischbach A.M."/>
            <person name="Uwamino Y."/>
            <person name="Inoue T."/>
            <person name="Honda A."/>
            <person name="Hattori M."/>
            <person name="Murai T."/>
            <person name="Xavier J.R."/>
            <person name="Hirose N."/>
            <person name="Honda K."/>
        </authorList>
    </citation>
    <scope>NUCLEOTIDE SEQUENCE</scope>
    <source>
        <strain evidence="1">CE91-St55</strain>
    </source>
</reference>
<dbReference type="InterPro" id="IPR017850">
    <property type="entry name" value="Alkaline_phosphatase_core_sf"/>
</dbReference>
<gene>
    <name evidence="1" type="ORF">CE91St55_08770</name>
</gene>
<dbReference type="AlphaFoldDB" id="A0AA37JHN6"/>
<dbReference type="SUPFAM" id="SSF53649">
    <property type="entry name" value="Alkaline phosphatase-like"/>
    <property type="match status" value="1"/>
</dbReference>
<dbReference type="EMBL" id="BQNJ01000001">
    <property type="protein sequence ID" value="GKG98895.1"/>
    <property type="molecule type" value="Genomic_DNA"/>
</dbReference>
<proteinExistence type="predicted"/>
<protein>
    <submittedName>
        <fullName evidence="1">Nucleotide pyrophosphatase</fullName>
    </submittedName>
</protein>
<name>A0AA37JHN6_9FIRM</name>
<evidence type="ECO:0000313" key="2">
    <source>
        <dbReference type="Proteomes" id="UP001055091"/>
    </source>
</evidence>
<evidence type="ECO:0000313" key="1">
    <source>
        <dbReference type="EMBL" id="GKG98895.1"/>
    </source>
</evidence>
<dbReference type="Proteomes" id="UP001055091">
    <property type="component" value="Unassembled WGS sequence"/>
</dbReference>
<accession>A0AA37JHN6</accession>
<dbReference type="InterPro" id="IPR002591">
    <property type="entry name" value="Phosphodiest/P_Trfase"/>
</dbReference>